<keyword evidence="2" id="KW-0004">4Fe-4S</keyword>
<evidence type="ECO:0000256" key="1">
    <source>
        <dbReference type="ARBA" id="ARBA00022448"/>
    </source>
</evidence>
<evidence type="ECO:0000313" key="9">
    <source>
        <dbReference type="EMBL" id="QTA37949.1"/>
    </source>
</evidence>
<reference evidence="9 10" key="1">
    <citation type="submission" date="2021-03" db="EMBL/GenBank/DDBJ databases">
        <title>Thermosipho ferrireducens sp.nov., an anaerobic thermophilic iron-reducing bacterium isolated from a deep-sea hydrothermal sulfide deposits.</title>
        <authorList>
            <person name="Zeng X."/>
            <person name="Chen Y."/>
            <person name="Shao Z."/>
        </authorList>
    </citation>
    <scope>NUCLEOTIDE SEQUENCE [LARGE SCALE GENOMIC DNA]</scope>
    <source>
        <strain evidence="9 10">JL129W03</strain>
    </source>
</reference>
<dbReference type="InterPro" id="IPR017900">
    <property type="entry name" value="4Fe4S_Fe_S_CS"/>
</dbReference>
<dbReference type="Gene3D" id="3.30.70.3270">
    <property type="match status" value="1"/>
</dbReference>
<feature type="domain" description="4Fe-4S ferredoxin-type" evidence="8">
    <location>
        <begin position="36"/>
        <end position="66"/>
    </location>
</feature>
<dbReference type="InterPro" id="IPR017896">
    <property type="entry name" value="4Fe4S_Fe-S-bd"/>
</dbReference>
<feature type="domain" description="4Fe-4S ferredoxin-type" evidence="8">
    <location>
        <begin position="6"/>
        <end position="35"/>
    </location>
</feature>
<evidence type="ECO:0000259" key="8">
    <source>
        <dbReference type="PROSITE" id="PS51379"/>
    </source>
</evidence>
<proteinExistence type="predicted"/>
<dbReference type="Proteomes" id="UP000671862">
    <property type="component" value="Chromosome"/>
</dbReference>
<name>A0ABX7S6X5_9BACT</name>
<evidence type="ECO:0000256" key="5">
    <source>
        <dbReference type="ARBA" id="ARBA00022982"/>
    </source>
</evidence>
<protein>
    <submittedName>
        <fullName evidence="9">4Fe-4S binding protein</fullName>
    </submittedName>
</protein>
<keyword evidence="4" id="KW-0677">Repeat</keyword>
<dbReference type="EMBL" id="CP071446">
    <property type="protein sequence ID" value="QTA37949.1"/>
    <property type="molecule type" value="Genomic_DNA"/>
</dbReference>
<keyword evidence="1" id="KW-0813">Transport</keyword>
<dbReference type="RefSeq" id="WP_207566670.1">
    <property type="nucleotide sequence ID" value="NZ_CP071446.1"/>
</dbReference>
<dbReference type="SUPFAM" id="SSF54862">
    <property type="entry name" value="4Fe-4S ferredoxins"/>
    <property type="match status" value="1"/>
</dbReference>
<evidence type="ECO:0000256" key="2">
    <source>
        <dbReference type="ARBA" id="ARBA00022485"/>
    </source>
</evidence>
<evidence type="ECO:0000313" key="10">
    <source>
        <dbReference type="Proteomes" id="UP000671862"/>
    </source>
</evidence>
<keyword evidence="7" id="KW-0411">Iron-sulfur</keyword>
<evidence type="ECO:0000256" key="4">
    <source>
        <dbReference type="ARBA" id="ARBA00022737"/>
    </source>
</evidence>
<evidence type="ECO:0000256" key="6">
    <source>
        <dbReference type="ARBA" id="ARBA00023004"/>
    </source>
</evidence>
<evidence type="ECO:0000256" key="3">
    <source>
        <dbReference type="ARBA" id="ARBA00022723"/>
    </source>
</evidence>
<accession>A0ABX7S6X5</accession>
<gene>
    <name evidence="9" type="ORF">JYK00_09575</name>
</gene>
<keyword evidence="5" id="KW-0249">Electron transport</keyword>
<sequence length="76" mass="8666">MPKRNFIVKINYSWCKSCGICYHVCPTQTINRGELNKPIVENHDTCIGCMMCENLCPDFAIEIVEKMPVKEGENNA</sequence>
<dbReference type="PANTHER" id="PTHR43687">
    <property type="entry name" value="ADENYLYLSULFATE REDUCTASE, BETA SUBUNIT"/>
    <property type="match status" value="1"/>
</dbReference>
<organism evidence="9 10">
    <name type="scientific">Thermosipho ferrireducens</name>
    <dbReference type="NCBI Taxonomy" id="2571116"/>
    <lineage>
        <taxon>Bacteria</taxon>
        <taxon>Thermotogati</taxon>
        <taxon>Thermotogota</taxon>
        <taxon>Thermotogae</taxon>
        <taxon>Thermotogales</taxon>
        <taxon>Fervidobacteriaceae</taxon>
        <taxon>Thermosipho</taxon>
    </lineage>
</organism>
<dbReference type="InterPro" id="IPR050572">
    <property type="entry name" value="Fe-S_Ferredoxin"/>
</dbReference>
<dbReference type="PROSITE" id="PS51379">
    <property type="entry name" value="4FE4S_FER_2"/>
    <property type="match status" value="2"/>
</dbReference>
<dbReference type="Gene3D" id="3.30.70.20">
    <property type="match status" value="1"/>
</dbReference>
<keyword evidence="10" id="KW-1185">Reference proteome</keyword>
<dbReference type="PANTHER" id="PTHR43687:SF6">
    <property type="entry name" value="L-ASPARTATE SEMIALDEHYDE SULFURTRANSFERASE IRON-SULFUR SUBUNIT"/>
    <property type="match status" value="1"/>
</dbReference>
<keyword evidence="3" id="KW-0479">Metal-binding</keyword>
<dbReference type="PROSITE" id="PS00198">
    <property type="entry name" value="4FE4S_FER_1"/>
    <property type="match status" value="2"/>
</dbReference>
<evidence type="ECO:0000256" key="7">
    <source>
        <dbReference type="ARBA" id="ARBA00023014"/>
    </source>
</evidence>
<dbReference type="Pfam" id="PF13237">
    <property type="entry name" value="Fer4_10"/>
    <property type="match status" value="1"/>
</dbReference>
<keyword evidence="6" id="KW-0408">Iron</keyword>